<gene>
    <name evidence="1" type="ORF">VP01_1375g2</name>
</gene>
<reference evidence="1 2" key="1">
    <citation type="submission" date="2015-08" db="EMBL/GenBank/DDBJ databases">
        <title>Next Generation Sequencing and Analysis of the Genome of Puccinia sorghi L Schw, the Causal Agent of Maize Common Rust.</title>
        <authorList>
            <person name="Rochi L."/>
            <person name="Burguener G."/>
            <person name="Darino M."/>
            <person name="Turjanski A."/>
            <person name="Kreff E."/>
            <person name="Dieguez M.J."/>
            <person name="Sacco F."/>
        </authorList>
    </citation>
    <scope>NUCLEOTIDE SEQUENCE [LARGE SCALE GENOMIC DNA]</scope>
    <source>
        <strain evidence="1 2">RO10H11247</strain>
    </source>
</reference>
<dbReference type="EMBL" id="LAVV01004176">
    <property type="protein sequence ID" value="KNZ61638.1"/>
    <property type="molecule type" value="Genomic_DNA"/>
</dbReference>
<accession>A0A0L6VLJ1</accession>
<protein>
    <submittedName>
        <fullName evidence="1">Uncharacterized protein</fullName>
    </submittedName>
</protein>
<keyword evidence="2" id="KW-1185">Reference proteome</keyword>
<evidence type="ECO:0000313" key="2">
    <source>
        <dbReference type="Proteomes" id="UP000037035"/>
    </source>
</evidence>
<name>A0A0L6VLJ1_9BASI</name>
<organism evidence="1 2">
    <name type="scientific">Puccinia sorghi</name>
    <dbReference type="NCBI Taxonomy" id="27349"/>
    <lineage>
        <taxon>Eukaryota</taxon>
        <taxon>Fungi</taxon>
        <taxon>Dikarya</taxon>
        <taxon>Basidiomycota</taxon>
        <taxon>Pucciniomycotina</taxon>
        <taxon>Pucciniomycetes</taxon>
        <taxon>Pucciniales</taxon>
        <taxon>Pucciniaceae</taxon>
        <taxon>Puccinia</taxon>
    </lineage>
</organism>
<sequence length="183" mass="20580">MVVAFTPSTYYTTQFSVVLKEATLVTAAVMLNSETQIFFSGHLALSPPHHSPRIEVPSGDWILHNGGLDEDVAAEFTRARVYGTVYVTGICWNHENRWDSYVNVVDCSVGRMVKIKLYTMHHSPLKQLGMLQRGDRIHLQGWIPTGVRQEEGIIVIQVEVATILMREASTRGNLKPEEKEEGE</sequence>
<comment type="caution">
    <text evidence="1">The sequence shown here is derived from an EMBL/GenBank/DDBJ whole genome shotgun (WGS) entry which is preliminary data.</text>
</comment>
<dbReference type="AlphaFoldDB" id="A0A0L6VLJ1"/>
<dbReference type="OrthoDB" id="10544720at2759"/>
<dbReference type="Proteomes" id="UP000037035">
    <property type="component" value="Unassembled WGS sequence"/>
</dbReference>
<dbReference type="VEuPathDB" id="FungiDB:VP01_1375g2"/>
<proteinExistence type="predicted"/>
<evidence type="ECO:0000313" key="1">
    <source>
        <dbReference type="EMBL" id="KNZ61638.1"/>
    </source>
</evidence>